<dbReference type="RefSeq" id="WP_139083582.1">
    <property type="nucleotide sequence ID" value="NZ_VDFV01000061.1"/>
</dbReference>
<dbReference type="Proteomes" id="UP000305709">
    <property type="component" value="Unassembled WGS sequence"/>
</dbReference>
<feature type="region of interest" description="Disordered" evidence="1">
    <location>
        <begin position="158"/>
        <end position="180"/>
    </location>
</feature>
<name>A0A5C4N6K2_9RHOB</name>
<dbReference type="InterPro" id="IPR036086">
    <property type="entry name" value="ParB/Sulfiredoxin_sf"/>
</dbReference>
<dbReference type="OrthoDB" id="7353482at2"/>
<dbReference type="EMBL" id="VDFV01000061">
    <property type="protein sequence ID" value="TNC61993.1"/>
    <property type="molecule type" value="Genomic_DNA"/>
</dbReference>
<keyword evidence="3" id="KW-1185">Reference proteome</keyword>
<protein>
    <submittedName>
        <fullName evidence="2">Uncharacterized protein</fullName>
    </submittedName>
</protein>
<evidence type="ECO:0000313" key="2">
    <source>
        <dbReference type="EMBL" id="TNC61993.1"/>
    </source>
</evidence>
<feature type="region of interest" description="Disordered" evidence="1">
    <location>
        <begin position="241"/>
        <end position="267"/>
    </location>
</feature>
<evidence type="ECO:0000256" key="1">
    <source>
        <dbReference type="SAM" id="MobiDB-lite"/>
    </source>
</evidence>
<sequence>MTIHTTLAAGEIRHDHDFIFRASATDRHHVRTLQTILARRTKVEPLLVWRETGEDGPTGRFVLLDGRHRLAAYVNLKRTQSVPVAIFEGSRAEAIEAALQANAMAKLPLTASERNNAAWRLVWDYSQELSIARTARAAGVSVRLVSMMRARAKTMKETNQEWSGSWAKDRRGPDEAQGAHMNMTDAQRRREIKELAKTLREAAGMWPKRDRELFADALAEAFGRYHQEAAEYLYGQGEEDFYDEPVGKPDVEPEPSVKELEDVNPDF</sequence>
<dbReference type="AlphaFoldDB" id="A0A5C4N6K2"/>
<accession>A0A5C4N6K2</accession>
<comment type="caution">
    <text evidence="2">The sequence shown here is derived from an EMBL/GenBank/DDBJ whole genome shotgun (WGS) entry which is preliminary data.</text>
</comment>
<dbReference type="SUPFAM" id="SSF110849">
    <property type="entry name" value="ParB/Sulfiredoxin"/>
    <property type="match status" value="1"/>
</dbReference>
<organism evidence="2 3">
    <name type="scientific">Rubellimicrobium roseum</name>
    <dbReference type="NCBI Taxonomy" id="687525"/>
    <lineage>
        <taxon>Bacteria</taxon>
        <taxon>Pseudomonadati</taxon>
        <taxon>Pseudomonadota</taxon>
        <taxon>Alphaproteobacteria</taxon>
        <taxon>Rhodobacterales</taxon>
        <taxon>Roseobacteraceae</taxon>
        <taxon>Rubellimicrobium</taxon>
    </lineage>
</organism>
<evidence type="ECO:0000313" key="3">
    <source>
        <dbReference type="Proteomes" id="UP000305709"/>
    </source>
</evidence>
<proteinExistence type="predicted"/>
<feature type="compositionally biased region" description="Basic and acidic residues" evidence="1">
    <location>
        <begin position="245"/>
        <end position="261"/>
    </location>
</feature>
<gene>
    <name evidence="2" type="ORF">FHG71_20615</name>
</gene>
<reference evidence="2 3" key="1">
    <citation type="submission" date="2019-06" db="EMBL/GenBank/DDBJ databases">
        <authorList>
            <person name="Jiang L."/>
        </authorList>
    </citation>
    <scope>NUCLEOTIDE SEQUENCE [LARGE SCALE GENOMIC DNA]</scope>
    <source>
        <strain evidence="2 3">YIM 48858</strain>
    </source>
</reference>